<feature type="domain" description="Protein kinase" evidence="10">
    <location>
        <begin position="14"/>
        <end position="280"/>
    </location>
</feature>
<evidence type="ECO:0000313" key="12">
    <source>
        <dbReference type="Proteomes" id="UP000633205"/>
    </source>
</evidence>
<gene>
    <name evidence="11" type="ORF">GCM10010915_02260</name>
</gene>
<evidence type="ECO:0000256" key="4">
    <source>
        <dbReference type="ARBA" id="ARBA00022741"/>
    </source>
</evidence>
<keyword evidence="9" id="KW-0812">Transmembrane</keyword>
<accession>A0A916Y0F7</accession>
<evidence type="ECO:0000256" key="9">
    <source>
        <dbReference type="SAM" id="Phobius"/>
    </source>
</evidence>
<feature type="binding site" evidence="7">
    <location>
        <position position="43"/>
    </location>
    <ligand>
        <name>ATP</name>
        <dbReference type="ChEBI" id="CHEBI:30616"/>
    </ligand>
</feature>
<reference evidence="11" key="1">
    <citation type="journal article" date="2014" name="Int. J. Syst. Evol. Microbiol.">
        <title>Complete genome sequence of Corynebacterium casei LMG S-19264T (=DSM 44701T), isolated from a smear-ripened cheese.</title>
        <authorList>
            <consortium name="US DOE Joint Genome Institute (JGI-PGF)"/>
            <person name="Walter F."/>
            <person name="Albersmeier A."/>
            <person name="Kalinowski J."/>
            <person name="Ruckert C."/>
        </authorList>
    </citation>
    <scope>NUCLEOTIDE SEQUENCE</scope>
    <source>
        <strain evidence="11">CGMCC 1.15152</strain>
    </source>
</reference>
<feature type="compositionally biased region" description="Low complexity" evidence="8">
    <location>
        <begin position="383"/>
        <end position="392"/>
    </location>
</feature>
<dbReference type="PROSITE" id="PS50011">
    <property type="entry name" value="PROTEIN_KINASE_DOM"/>
    <property type="match status" value="1"/>
</dbReference>
<evidence type="ECO:0000256" key="2">
    <source>
        <dbReference type="ARBA" id="ARBA00022527"/>
    </source>
</evidence>
<evidence type="ECO:0000256" key="1">
    <source>
        <dbReference type="ARBA" id="ARBA00012513"/>
    </source>
</evidence>
<evidence type="ECO:0000256" key="6">
    <source>
        <dbReference type="ARBA" id="ARBA00022840"/>
    </source>
</evidence>
<dbReference type="InterPro" id="IPR000719">
    <property type="entry name" value="Prot_kinase_dom"/>
</dbReference>
<evidence type="ECO:0000259" key="10">
    <source>
        <dbReference type="PROSITE" id="PS50011"/>
    </source>
</evidence>
<feature type="region of interest" description="Disordered" evidence="8">
    <location>
        <begin position="383"/>
        <end position="402"/>
    </location>
</feature>
<dbReference type="CDD" id="cd14014">
    <property type="entry name" value="STKc_PknB_like"/>
    <property type="match status" value="1"/>
</dbReference>
<name>A0A916Y0F7_9MICO</name>
<proteinExistence type="predicted"/>
<organism evidence="11 12">
    <name type="scientific">Microbacterium faecale</name>
    <dbReference type="NCBI Taxonomy" id="1804630"/>
    <lineage>
        <taxon>Bacteria</taxon>
        <taxon>Bacillati</taxon>
        <taxon>Actinomycetota</taxon>
        <taxon>Actinomycetes</taxon>
        <taxon>Micrococcales</taxon>
        <taxon>Microbacteriaceae</taxon>
        <taxon>Microbacterium</taxon>
    </lineage>
</organism>
<dbReference type="RefSeq" id="WP_229731160.1">
    <property type="nucleotide sequence ID" value="NZ_BMHO01000001.1"/>
</dbReference>
<keyword evidence="2" id="KW-0723">Serine/threonine-protein kinase</keyword>
<dbReference type="Proteomes" id="UP000633205">
    <property type="component" value="Unassembled WGS sequence"/>
</dbReference>
<feature type="region of interest" description="Disordered" evidence="8">
    <location>
        <begin position="297"/>
        <end position="366"/>
    </location>
</feature>
<evidence type="ECO:0000256" key="7">
    <source>
        <dbReference type="PROSITE-ProRule" id="PRU10141"/>
    </source>
</evidence>
<dbReference type="AlphaFoldDB" id="A0A916Y0F7"/>
<keyword evidence="9" id="KW-0472">Membrane</keyword>
<evidence type="ECO:0000256" key="5">
    <source>
        <dbReference type="ARBA" id="ARBA00022777"/>
    </source>
</evidence>
<evidence type="ECO:0000256" key="8">
    <source>
        <dbReference type="SAM" id="MobiDB-lite"/>
    </source>
</evidence>
<dbReference type="InterPro" id="IPR017441">
    <property type="entry name" value="Protein_kinase_ATP_BS"/>
</dbReference>
<dbReference type="SMART" id="SM00220">
    <property type="entry name" value="S_TKc"/>
    <property type="match status" value="1"/>
</dbReference>
<dbReference type="InterPro" id="IPR011009">
    <property type="entry name" value="Kinase-like_dom_sf"/>
</dbReference>
<feature type="transmembrane region" description="Helical" evidence="9">
    <location>
        <begin position="456"/>
        <end position="477"/>
    </location>
</feature>
<dbReference type="Pfam" id="PF00069">
    <property type="entry name" value="Pkinase"/>
    <property type="match status" value="1"/>
</dbReference>
<evidence type="ECO:0000313" key="11">
    <source>
        <dbReference type="EMBL" id="GGD25764.1"/>
    </source>
</evidence>
<dbReference type="GO" id="GO:0005524">
    <property type="term" value="F:ATP binding"/>
    <property type="evidence" value="ECO:0007669"/>
    <property type="project" value="UniProtKB-UniRule"/>
</dbReference>
<dbReference type="EC" id="2.7.11.1" evidence="1"/>
<protein>
    <recommendedName>
        <fullName evidence="1">non-specific serine/threonine protein kinase</fullName>
        <ecNumber evidence="1">2.7.11.1</ecNumber>
    </recommendedName>
</protein>
<dbReference type="EMBL" id="BMHO01000001">
    <property type="protein sequence ID" value="GGD25764.1"/>
    <property type="molecule type" value="Genomic_DNA"/>
</dbReference>
<reference evidence="11" key="2">
    <citation type="submission" date="2020-09" db="EMBL/GenBank/DDBJ databases">
        <authorList>
            <person name="Sun Q."/>
            <person name="Zhou Y."/>
        </authorList>
    </citation>
    <scope>NUCLEOTIDE SEQUENCE</scope>
    <source>
        <strain evidence="11">CGMCC 1.15152</strain>
    </source>
</reference>
<dbReference type="PROSITE" id="PS00108">
    <property type="entry name" value="PROTEIN_KINASE_ST"/>
    <property type="match status" value="1"/>
</dbReference>
<feature type="region of interest" description="Disordered" evidence="8">
    <location>
        <begin position="166"/>
        <end position="186"/>
    </location>
</feature>
<dbReference type="PANTHER" id="PTHR43289">
    <property type="entry name" value="MITOGEN-ACTIVATED PROTEIN KINASE KINASE KINASE 20-RELATED"/>
    <property type="match status" value="1"/>
</dbReference>
<keyword evidence="3" id="KW-0808">Transferase</keyword>
<dbReference type="Gene3D" id="1.10.510.10">
    <property type="entry name" value="Transferase(Phosphotransferase) domain 1"/>
    <property type="match status" value="1"/>
</dbReference>
<keyword evidence="9" id="KW-1133">Transmembrane helix</keyword>
<feature type="compositionally biased region" description="Basic and acidic residues" evidence="8">
    <location>
        <begin position="393"/>
        <end position="402"/>
    </location>
</feature>
<dbReference type="PANTHER" id="PTHR43289:SF6">
    <property type="entry name" value="SERINE_THREONINE-PROTEIN KINASE NEKL-3"/>
    <property type="match status" value="1"/>
</dbReference>
<dbReference type="InterPro" id="IPR008271">
    <property type="entry name" value="Ser/Thr_kinase_AS"/>
</dbReference>
<evidence type="ECO:0000256" key="3">
    <source>
        <dbReference type="ARBA" id="ARBA00022679"/>
    </source>
</evidence>
<keyword evidence="4 7" id="KW-0547">Nucleotide-binding</keyword>
<keyword evidence="6 7" id="KW-0067">ATP-binding</keyword>
<dbReference type="GO" id="GO:0004674">
    <property type="term" value="F:protein serine/threonine kinase activity"/>
    <property type="evidence" value="ECO:0007669"/>
    <property type="project" value="UniProtKB-KW"/>
</dbReference>
<keyword evidence="5" id="KW-0418">Kinase</keyword>
<keyword evidence="12" id="KW-1185">Reference proteome</keyword>
<feature type="compositionally biased region" description="Pro residues" evidence="8">
    <location>
        <begin position="351"/>
        <end position="362"/>
    </location>
</feature>
<dbReference type="PROSITE" id="PS00107">
    <property type="entry name" value="PROTEIN_KINASE_ATP"/>
    <property type="match status" value="1"/>
</dbReference>
<dbReference type="SUPFAM" id="SSF56112">
    <property type="entry name" value="Protein kinase-like (PK-like)"/>
    <property type="match status" value="1"/>
</dbReference>
<comment type="caution">
    <text evidence="11">The sequence shown here is derived from an EMBL/GenBank/DDBJ whole genome shotgun (WGS) entry which is preliminary data.</text>
</comment>
<sequence length="581" mass="61689">MKRAPSTPPEIPGFTYLQLLGSGGFADVFLYEQKMPRRRVAIKVLLPDRISTSAAQFTTEANVMAMLGAHPAIVAIYEAGVADDGRPYLVMEYCPRPNLQVRYRRAPFSVDEALATGIPIAAAVETAHRANVLHRDIKPANILVSEYNRPALTDFGIASSDVHPDETQGVSVPWSPPESFADPPRGDARSDVYQLGATVYTLLAGRSPFEAPGGENGTEALIERIERAPLPALERTDVPTSLARVLEQAMAKDPAERHPSALAFAVALQEVQQELGHPVAAIDIFDDGADGPHDVVDDTPDGTTRIRPFTEVASRPVEPVRPPAPADPFIAPVTTGDTAGFAPESSHAPAATPPAAGPPEPPTSFAVPVVDDAVEDDTLVRPAPVAGAGDVPVARRDDRGPEVPEYEFNAPVEFARGSVPVADAAPFRGAAATVPAVPTPASAPTVVPRSSRMRPLLVWGLVVLIVVAVALVVIAVMQALAVEEVPTDGPARDVDSVTELSGVAIGEEIRFTWSNPDEERGDAYLWGIYDEERVTALDSRAESPTVTIERQSGEQTCIEVLIERADGSRSSTEVACVDNAG</sequence>